<protein>
    <submittedName>
        <fullName evidence="2">Uncharacterized protein</fullName>
    </submittedName>
</protein>
<dbReference type="HOGENOM" id="CLU_144350_0_0_1"/>
<proteinExistence type="predicted"/>
<evidence type="ECO:0000313" key="2">
    <source>
        <dbReference type="EMBL" id="EGT43359.1"/>
    </source>
</evidence>
<dbReference type="STRING" id="135651.G0P2P4"/>
<keyword evidence="1" id="KW-0732">Signal</keyword>
<evidence type="ECO:0000256" key="1">
    <source>
        <dbReference type="SAM" id="SignalP"/>
    </source>
</evidence>
<dbReference type="OrthoDB" id="5793379at2759"/>
<reference evidence="3" key="1">
    <citation type="submission" date="2011-07" db="EMBL/GenBank/DDBJ databases">
        <authorList>
            <consortium name="Caenorhabditis brenneri Sequencing and Analysis Consortium"/>
            <person name="Wilson R.K."/>
        </authorList>
    </citation>
    <scope>NUCLEOTIDE SEQUENCE [LARGE SCALE GENOMIC DNA]</scope>
    <source>
        <strain evidence="3">PB2801</strain>
    </source>
</reference>
<feature type="signal peptide" evidence="1">
    <location>
        <begin position="1"/>
        <end position="15"/>
    </location>
</feature>
<dbReference type="EMBL" id="GL380029">
    <property type="protein sequence ID" value="EGT43359.1"/>
    <property type="molecule type" value="Genomic_DNA"/>
</dbReference>
<dbReference type="eggNOG" id="ENOG502RAC1">
    <property type="taxonomic scope" value="Eukaryota"/>
</dbReference>
<dbReference type="Proteomes" id="UP000008068">
    <property type="component" value="Unassembled WGS sequence"/>
</dbReference>
<accession>G0P2P4</accession>
<organism evidence="3">
    <name type="scientific">Caenorhabditis brenneri</name>
    <name type="common">Nematode worm</name>
    <dbReference type="NCBI Taxonomy" id="135651"/>
    <lineage>
        <taxon>Eukaryota</taxon>
        <taxon>Metazoa</taxon>
        <taxon>Ecdysozoa</taxon>
        <taxon>Nematoda</taxon>
        <taxon>Chromadorea</taxon>
        <taxon>Rhabditida</taxon>
        <taxon>Rhabditina</taxon>
        <taxon>Rhabditomorpha</taxon>
        <taxon>Rhabditoidea</taxon>
        <taxon>Rhabditidae</taxon>
        <taxon>Peloderinae</taxon>
        <taxon>Caenorhabditis</taxon>
    </lineage>
</organism>
<dbReference type="AlphaFoldDB" id="G0P2P4"/>
<name>G0P2P4_CAEBE</name>
<sequence>MRGAFLCLLLLPVFAYSWDHFQFDVTFFCNVLDRTEYLLKIEWYEKDSSLSKDDLLSNAKNYRPNVGRFSFTQPGAMDGDEMNSSGYEPVAYISHDCTNDKKRVDLVLSITTLCPIGNGCHYRIIKDITNVWGKESVEADDFKQDMGPFPGFP</sequence>
<evidence type="ECO:0000313" key="3">
    <source>
        <dbReference type="Proteomes" id="UP000008068"/>
    </source>
</evidence>
<dbReference type="FunCoup" id="G0P2P4">
    <property type="interactions" value="1153"/>
</dbReference>
<feature type="chain" id="PRO_5012836189" evidence="1">
    <location>
        <begin position="16"/>
        <end position="153"/>
    </location>
</feature>
<dbReference type="InParanoid" id="G0P2P4"/>
<keyword evidence="3" id="KW-1185">Reference proteome</keyword>
<gene>
    <name evidence="2" type="ORF">CAEBREN_23860</name>
</gene>
<dbReference type="OMA" id="DITNTWG"/>